<proteinExistence type="predicted"/>
<protein>
    <submittedName>
        <fullName evidence="4">NUDIX hydrolase</fullName>
    </submittedName>
</protein>
<dbReference type="SUPFAM" id="SSF55811">
    <property type="entry name" value="Nudix"/>
    <property type="match status" value="1"/>
</dbReference>
<dbReference type="InterPro" id="IPR015797">
    <property type="entry name" value="NUDIX_hydrolase-like_dom_sf"/>
</dbReference>
<dbReference type="EMBL" id="CP002961">
    <property type="protein sequence ID" value="AFK03606.1"/>
    <property type="molecule type" value="Genomic_DNA"/>
</dbReference>
<dbReference type="InterPro" id="IPR020084">
    <property type="entry name" value="NUDIX_hydrolase_CS"/>
</dbReference>
<dbReference type="PROSITE" id="PS00893">
    <property type="entry name" value="NUDIX_BOX"/>
    <property type="match status" value="1"/>
</dbReference>
<dbReference type="GO" id="GO:0016787">
    <property type="term" value="F:hydrolase activity"/>
    <property type="evidence" value="ECO:0007669"/>
    <property type="project" value="UniProtKB-KW"/>
</dbReference>
<gene>
    <name evidence="4" type="ordered locus">Emtol_2470</name>
</gene>
<dbReference type="InterPro" id="IPR000086">
    <property type="entry name" value="NUDIX_hydrolase_dom"/>
</dbReference>
<sequence>MTFPEGLKRLAVMCVLKNENKFLLLKRLKEPNKDTFTPVGGKLDPHESPYNAALRETFEETGIKVEQMKFCGILTESSPTKYNWTCYVYLAEIEFIPPPPCNEGDLEWITLDNLLNLPTPKTDWFIYQYLLLGKIFVFNAEYDENLNLLKMNEEIENVSVFEA</sequence>
<reference evidence="4 5" key="1">
    <citation type="submission" date="2011-07" db="EMBL/GenBank/DDBJ databases">
        <title>The complete genome of chromosome of Emticicia oligotrophica DSM 17448.</title>
        <authorList>
            <consortium name="US DOE Joint Genome Institute (JGI-PGF)"/>
            <person name="Lucas S."/>
            <person name="Han J."/>
            <person name="Lapidus A."/>
            <person name="Bruce D."/>
            <person name="Goodwin L."/>
            <person name="Pitluck S."/>
            <person name="Peters L."/>
            <person name="Kyrpides N."/>
            <person name="Mavromatis K."/>
            <person name="Ivanova N."/>
            <person name="Ovchinnikova G."/>
            <person name="Teshima H."/>
            <person name="Detter J.C."/>
            <person name="Tapia R."/>
            <person name="Han C."/>
            <person name="Land M."/>
            <person name="Hauser L."/>
            <person name="Markowitz V."/>
            <person name="Cheng J.-F."/>
            <person name="Hugenholtz P."/>
            <person name="Woyke T."/>
            <person name="Wu D."/>
            <person name="Tindall B."/>
            <person name="Pomrenke H."/>
            <person name="Brambilla E."/>
            <person name="Klenk H.-P."/>
            <person name="Eisen J.A."/>
        </authorList>
    </citation>
    <scope>NUCLEOTIDE SEQUENCE [LARGE SCALE GENOMIC DNA]</scope>
    <source>
        <strain evidence="4 5">DSM 17448</strain>
    </source>
</reference>
<evidence type="ECO:0000256" key="2">
    <source>
        <dbReference type="ARBA" id="ARBA00022801"/>
    </source>
</evidence>
<name>A0ABM5N2Q5_EMTOG</name>
<dbReference type="PANTHER" id="PTHR43046">
    <property type="entry name" value="GDP-MANNOSE MANNOSYL HYDROLASE"/>
    <property type="match status" value="1"/>
</dbReference>
<evidence type="ECO:0000313" key="4">
    <source>
        <dbReference type="EMBL" id="AFK03606.1"/>
    </source>
</evidence>
<dbReference type="PANTHER" id="PTHR43046:SF2">
    <property type="entry name" value="8-OXO-DGTP DIPHOSPHATASE-RELATED"/>
    <property type="match status" value="1"/>
</dbReference>
<dbReference type="CDD" id="cd18886">
    <property type="entry name" value="NUDIX_MutT_Nudt1"/>
    <property type="match status" value="1"/>
</dbReference>
<dbReference type="RefSeq" id="WP_015029303.1">
    <property type="nucleotide sequence ID" value="NC_018748.1"/>
</dbReference>
<feature type="domain" description="Nudix hydrolase" evidence="3">
    <location>
        <begin position="7"/>
        <end position="132"/>
    </location>
</feature>
<evidence type="ECO:0000313" key="5">
    <source>
        <dbReference type="Proteomes" id="UP000002875"/>
    </source>
</evidence>
<accession>A0ABM5N2Q5</accession>
<comment type="cofactor">
    <cofactor evidence="1">
        <name>Mg(2+)</name>
        <dbReference type="ChEBI" id="CHEBI:18420"/>
    </cofactor>
</comment>
<organism evidence="4 5">
    <name type="scientific">Emticicia oligotrophica (strain DSM 17448 / CIP 109782 / MTCC 6937 / GPTSA100-15)</name>
    <dbReference type="NCBI Taxonomy" id="929562"/>
    <lineage>
        <taxon>Bacteria</taxon>
        <taxon>Pseudomonadati</taxon>
        <taxon>Bacteroidota</taxon>
        <taxon>Cytophagia</taxon>
        <taxon>Cytophagales</taxon>
        <taxon>Leadbetterellaceae</taxon>
        <taxon>Emticicia</taxon>
    </lineage>
</organism>
<dbReference type="Gene3D" id="3.90.79.10">
    <property type="entry name" value="Nucleoside Triphosphate Pyrophosphohydrolase"/>
    <property type="match status" value="1"/>
</dbReference>
<keyword evidence="5" id="KW-1185">Reference proteome</keyword>
<keyword evidence="2 4" id="KW-0378">Hydrolase</keyword>
<evidence type="ECO:0000256" key="1">
    <source>
        <dbReference type="ARBA" id="ARBA00001946"/>
    </source>
</evidence>
<evidence type="ECO:0000259" key="3">
    <source>
        <dbReference type="PROSITE" id="PS51462"/>
    </source>
</evidence>
<dbReference type="Proteomes" id="UP000002875">
    <property type="component" value="Chromosome"/>
</dbReference>
<dbReference type="PROSITE" id="PS51462">
    <property type="entry name" value="NUDIX"/>
    <property type="match status" value="1"/>
</dbReference>
<dbReference type="Pfam" id="PF00293">
    <property type="entry name" value="NUDIX"/>
    <property type="match status" value="1"/>
</dbReference>